<evidence type="ECO:0000313" key="3">
    <source>
        <dbReference type="Proteomes" id="UP001174909"/>
    </source>
</evidence>
<protein>
    <recommendedName>
        <fullName evidence="1">Methyltransferase type 11 domain-containing protein</fullName>
    </recommendedName>
</protein>
<dbReference type="CDD" id="cd02440">
    <property type="entry name" value="AdoMet_MTases"/>
    <property type="match status" value="1"/>
</dbReference>
<gene>
    <name evidence="2" type="ORF">GBAR_LOCUS18896</name>
</gene>
<feature type="domain" description="Methyltransferase type 11" evidence="1">
    <location>
        <begin position="9"/>
        <end position="72"/>
    </location>
</feature>
<sequence length="188" mass="21286">MRTLEPTVDYTGIDIAEPAIDLARQTYQEARFEVADGVTIPFDDGAFDLVHCTSVLVIEPRYQEVWEEMYRVSSRFVLADMRLLKDIESQGGLQDSHYRIQFDAQDQEGIVPYVVSDADEVVNCLLNLVPRPRALRGTGYFHEVSKMAGTRYSQVCMSILLVEKGNLETTRTELDLNDLPLEFSAFPG</sequence>
<accession>A0AA35SQ20</accession>
<dbReference type="Pfam" id="PF08241">
    <property type="entry name" value="Methyltransf_11"/>
    <property type="match status" value="1"/>
</dbReference>
<dbReference type="GO" id="GO:0008757">
    <property type="term" value="F:S-adenosylmethionine-dependent methyltransferase activity"/>
    <property type="evidence" value="ECO:0007669"/>
    <property type="project" value="InterPro"/>
</dbReference>
<dbReference type="Gene3D" id="3.40.50.150">
    <property type="entry name" value="Vaccinia Virus protein VP39"/>
    <property type="match status" value="1"/>
</dbReference>
<organism evidence="2 3">
    <name type="scientific">Geodia barretti</name>
    <name type="common">Barrett's horny sponge</name>
    <dbReference type="NCBI Taxonomy" id="519541"/>
    <lineage>
        <taxon>Eukaryota</taxon>
        <taxon>Metazoa</taxon>
        <taxon>Porifera</taxon>
        <taxon>Demospongiae</taxon>
        <taxon>Heteroscleromorpha</taxon>
        <taxon>Tetractinellida</taxon>
        <taxon>Astrophorina</taxon>
        <taxon>Geodiidae</taxon>
        <taxon>Geodia</taxon>
    </lineage>
</organism>
<dbReference type="SUPFAM" id="SSF53335">
    <property type="entry name" value="S-adenosyl-L-methionine-dependent methyltransferases"/>
    <property type="match status" value="1"/>
</dbReference>
<dbReference type="EMBL" id="CASHTH010002674">
    <property type="protein sequence ID" value="CAI8033514.1"/>
    <property type="molecule type" value="Genomic_DNA"/>
</dbReference>
<name>A0AA35SQ20_GEOBA</name>
<evidence type="ECO:0000259" key="1">
    <source>
        <dbReference type="Pfam" id="PF08241"/>
    </source>
</evidence>
<comment type="caution">
    <text evidence="2">The sequence shown here is derived from an EMBL/GenBank/DDBJ whole genome shotgun (WGS) entry which is preliminary data.</text>
</comment>
<dbReference type="InterPro" id="IPR013216">
    <property type="entry name" value="Methyltransf_11"/>
</dbReference>
<keyword evidence="3" id="KW-1185">Reference proteome</keyword>
<dbReference type="InterPro" id="IPR029063">
    <property type="entry name" value="SAM-dependent_MTases_sf"/>
</dbReference>
<dbReference type="Proteomes" id="UP001174909">
    <property type="component" value="Unassembled WGS sequence"/>
</dbReference>
<evidence type="ECO:0000313" key="2">
    <source>
        <dbReference type="EMBL" id="CAI8033514.1"/>
    </source>
</evidence>
<proteinExistence type="predicted"/>
<reference evidence="2" key="1">
    <citation type="submission" date="2023-03" db="EMBL/GenBank/DDBJ databases">
        <authorList>
            <person name="Steffen K."/>
            <person name="Cardenas P."/>
        </authorList>
    </citation>
    <scope>NUCLEOTIDE SEQUENCE</scope>
</reference>
<dbReference type="AlphaFoldDB" id="A0AA35SQ20"/>